<proteinExistence type="predicted"/>
<dbReference type="Proteomes" id="UP001432027">
    <property type="component" value="Unassembled WGS sequence"/>
</dbReference>
<keyword evidence="2" id="KW-1185">Reference proteome</keyword>
<dbReference type="AlphaFoldDB" id="A0AAV5T3N0"/>
<reference evidence="1" key="1">
    <citation type="submission" date="2023-10" db="EMBL/GenBank/DDBJ databases">
        <title>Genome assembly of Pristionchus species.</title>
        <authorList>
            <person name="Yoshida K."/>
            <person name="Sommer R.J."/>
        </authorList>
    </citation>
    <scope>NUCLEOTIDE SEQUENCE</scope>
    <source>
        <strain evidence="1">RS0144</strain>
    </source>
</reference>
<organism evidence="1 2">
    <name type="scientific">Pristionchus entomophagus</name>
    <dbReference type="NCBI Taxonomy" id="358040"/>
    <lineage>
        <taxon>Eukaryota</taxon>
        <taxon>Metazoa</taxon>
        <taxon>Ecdysozoa</taxon>
        <taxon>Nematoda</taxon>
        <taxon>Chromadorea</taxon>
        <taxon>Rhabditida</taxon>
        <taxon>Rhabditina</taxon>
        <taxon>Diplogasteromorpha</taxon>
        <taxon>Diplogasteroidea</taxon>
        <taxon>Neodiplogasteridae</taxon>
        <taxon>Pristionchus</taxon>
    </lineage>
</organism>
<evidence type="ECO:0008006" key="3">
    <source>
        <dbReference type="Google" id="ProtNLM"/>
    </source>
</evidence>
<feature type="non-terminal residue" evidence="1">
    <location>
        <position position="80"/>
    </location>
</feature>
<comment type="caution">
    <text evidence="1">The sequence shown here is derived from an EMBL/GenBank/DDBJ whole genome shotgun (WGS) entry which is preliminary data.</text>
</comment>
<evidence type="ECO:0000313" key="2">
    <source>
        <dbReference type="Proteomes" id="UP001432027"/>
    </source>
</evidence>
<sequence length="80" mass="9566">KRPVALKILRSDETEFAKEEIKKLECDLLNLIVRSNYSGLEIEKVRIIIRQHGKLLRINQLKSQSMMEVLMEKYEWNHNN</sequence>
<gene>
    <name evidence="1" type="ORF">PENTCL1PPCAC_12297</name>
</gene>
<evidence type="ECO:0000313" key="1">
    <source>
        <dbReference type="EMBL" id="GMS90121.1"/>
    </source>
</evidence>
<protein>
    <recommendedName>
        <fullName evidence="3">Protein kinase</fullName>
    </recommendedName>
</protein>
<accession>A0AAV5T3N0</accession>
<dbReference type="EMBL" id="BTSX01000003">
    <property type="protein sequence ID" value="GMS90121.1"/>
    <property type="molecule type" value="Genomic_DNA"/>
</dbReference>
<feature type="non-terminal residue" evidence="1">
    <location>
        <position position="1"/>
    </location>
</feature>
<name>A0AAV5T3N0_9BILA</name>